<feature type="compositionally biased region" description="Basic and acidic residues" evidence="1">
    <location>
        <begin position="13"/>
        <end position="26"/>
    </location>
</feature>
<dbReference type="EMBL" id="CM001742">
    <property type="protein sequence ID" value="KJB19062.1"/>
    <property type="molecule type" value="Genomic_DNA"/>
</dbReference>
<dbReference type="STRING" id="29730.A0A0D2MKZ6"/>
<feature type="domain" description="Zinc finger PMZ-type" evidence="2">
    <location>
        <begin position="358"/>
        <end position="382"/>
    </location>
</feature>
<dbReference type="Gramene" id="KJB19062">
    <property type="protein sequence ID" value="KJB19062"/>
    <property type="gene ID" value="B456_003G083200"/>
</dbReference>
<sequence length="472" mass="54722">MYLSDGDNDDELQESRQKVREMEGKTSGKGKKTILNETESESFGDETESENFGEKFKAEVPEEVDGEGLNDSVRKEEDGNKTEYFDSDNHGSILGSKDDDNTNICRRRSRFPTYNPNLASPHFCIGCCLKMMHASDEHECCVSFRNKMVNVKVIAKHFEATIGDHPKMKLREIQRRVASKMHVNVNMIKCRKAKKMMKDKLAGNFLQEFAMLWDADELRLKNPGSTIKIAVNRVTPHSPTHFKRFYVCFEALKRGWKEGCRPVLGLHSVSDIVDNNLCEVFNSSIVESRFKSIITMFVEIRANMMTRIMAKTEQCNSWKYNYGPLIKKKFDDSKKEGVDWKMIWNGGSGCEVKKDRKYCRSWQLSGIPCPHACCAIWHLEQDPDDYLHRYYHKDKYFKAYEYALQPINGSHKWTKSGIEPVLPPVEKIMPGRPKKNRKKAKNEPKKVKPRQLSKAGLIMRCKKYGIWYKYEN</sequence>
<feature type="compositionally biased region" description="Basic and acidic residues" evidence="1">
    <location>
        <begin position="72"/>
        <end position="89"/>
    </location>
</feature>
<dbReference type="Proteomes" id="UP000032304">
    <property type="component" value="Chromosome 3"/>
</dbReference>
<dbReference type="eggNOG" id="ENOG502RRK3">
    <property type="taxonomic scope" value="Eukaryota"/>
</dbReference>
<feature type="compositionally biased region" description="Acidic residues" evidence="1">
    <location>
        <begin position="1"/>
        <end position="12"/>
    </location>
</feature>
<organism evidence="3 4">
    <name type="scientific">Gossypium raimondii</name>
    <name type="common">Peruvian cotton</name>
    <name type="synonym">Gossypium klotzschianum subsp. raimondii</name>
    <dbReference type="NCBI Taxonomy" id="29730"/>
    <lineage>
        <taxon>Eukaryota</taxon>
        <taxon>Viridiplantae</taxon>
        <taxon>Streptophyta</taxon>
        <taxon>Embryophyta</taxon>
        <taxon>Tracheophyta</taxon>
        <taxon>Spermatophyta</taxon>
        <taxon>Magnoliopsida</taxon>
        <taxon>eudicotyledons</taxon>
        <taxon>Gunneridae</taxon>
        <taxon>Pentapetalae</taxon>
        <taxon>rosids</taxon>
        <taxon>malvids</taxon>
        <taxon>Malvales</taxon>
        <taxon>Malvaceae</taxon>
        <taxon>Malvoideae</taxon>
        <taxon>Gossypium</taxon>
    </lineage>
</organism>
<dbReference type="PANTHER" id="PTHR31973:SF187">
    <property type="entry name" value="MUTATOR TRANSPOSASE MUDRA PROTEIN"/>
    <property type="match status" value="1"/>
</dbReference>
<evidence type="ECO:0000259" key="2">
    <source>
        <dbReference type="SMART" id="SM00575"/>
    </source>
</evidence>
<proteinExistence type="predicted"/>
<dbReference type="PANTHER" id="PTHR31973">
    <property type="entry name" value="POLYPROTEIN, PUTATIVE-RELATED"/>
    <property type="match status" value="1"/>
</dbReference>
<feature type="region of interest" description="Disordered" evidence="1">
    <location>
        <begin position="1"/>
        <end position="93"/>
    </location>
</feature>
<dbReference type="AlphaFoldDB" id="A0A0D2MKZ6"/>
<reference evidence="3 4" key="1">
    <citation type="journal article" date="2012" name="Nature">
        <title>Repeated polyploidization of Gossypium genomes and the evolution of spinnable cotton fibres.</title>
        <authorList>
            <person name="Paterson A.H."/>
            <person name="Wendel J.F."/>
            <person name="Gundlach H."/>
            <person name="Guo H."/>
            <person name="Jenkins J."/>
            <person name="Jin D."/>
            <person name="Llewellyn D."/>
            <person name="Showmaker K.C."/>
            <person name="Shu S."/>
            <person name="Udall J."/>
            <person name="Yoo M.J."/>
            <person name="Byers R."/>
            <person name="Chen W."/>
            <person name="Doron-Faigenboim A."/>
            <person name="Duke M.V."/>
            <person name="Gong L."/>
            <person name="Grimwood J."/>
            <person name="Grover C."/>
            <person name="Grupp K."/>
            <person name="Hu G."/>
            <person name="Lee T.H."/>
            <person name="Li J."/>
            <person name="Lin L."/>
            <person name="Liu T."/>
            <person name="Marler B.S."/>
            <person name="Page J.T."/>
            <person name="Roberts A.W."/>
            <person name="Romanel E."/>
            <person name="Sanders W.S."/>
            <person name="Szadkowski E."/>
            <person name="Tan X."/>
            <person name="Tang H."/>
            <person name="Xu C."/>
            <person name="Wang J."/>
            <person name="Wang Z."/>
            <person name="Zhang D."/>
            <person name="Zhang L."/>
            <person name="Ashrafi H."/>
            <person name="Bedon F."/>
            <person name="Bowers J.E."/>
            <person name="Brubaker C.L."/>
            <person name="Chee P.W."/>
            <person name="Das S."/>
            <person name="Gingle A.R."/>
            <person name="Haigler C.H."/>
            <person name="Harker D."/>
            <person name="Hoffmann L.V."/>
            <person name="Hovav R."/>
            <person name="Jones D.C."/>
            <person name="Lemke C."/>
            <person name="Mansoor S."/>
            <person name="ur Rahman M."/>
            <person name="Rainville L.N."/>
            <person name="Rambani A."/>
            <person name="Reddy U.K."/>
            <person name="Rong J.K."/>
            <person name="Saranga Y."/>
            <person name="Scheffler B.E."/>
            <person name="Scheffler J.A."/>
            <person name="Stelly D.M."/>
            <person name="Triplett B.A."/>
            <person name="Van Deynze A."/>
            <person name="Vaslin M.F."/>
            <person name="Waghmare V.N."/>
            <person name="Walford S.A."/>
            <person name="Wright R.J."/>
            <person name="Zaki E.A."/>
            <person name="Zhang T."/>
            <person name="Dennis E.S."/>
            <person name="Mayer K.F."/>
            <person name="Peterson D.G."/>
            <person name="Rokhsar D.S."/>
            <person name="Wang X."/>
            <person name="Schmutz J."/>
        </authorList>
    </citation>
    <scope>NUCLEOTIDE SEQUENCE [LARGE SCALE GENOMIC DNA]</scope>
</reference>
<accession>A0A0D2MKZ6</accession>
<keyword evidence="4" id="KW-1185">Reference proteome</keyword>
<dbReference type="GO" id="GO:0008270">
    <property type="term" value="F:zinc ion binding"/>
    <property type="evidence" value="ECO:0007669"/>
    <property type="project" value="InterPro"/>
</dbReference>
<name>A0A0D2MKZ6_GOSRA</name>
<evidence type="ECO:0000256" key="1">
    <source>
        <dbReference type="SAM" id="MobiDB-lite"/>
    </source>
</evidence>
<dbReference type="SMART" id="SM00575">
    <property type="entry name" value="ZnF_PMZ"/>
    <property type="match status" value="1"/>
</dbReference>
<protein>
    <recommendedName>
        <fullName evidence="2">Zinc finger PMZ-type domain-containing protein</fullName>
    </recommendedName>
</protein>
<evidence type="ECO:0000313" key="3">
    <source>
        <dbReference type="EMBL" id="KJB19062.1"/>
    </source>
</evidence>
<gene>
    <name evidence="3" type="ORF">B456_003G083200</name>
</gene>
<feature type="compositionally biased region" description="Acidic residues" evidence="1">
    <location>
        <begin position="38"/>
        <end position="51"/>
    </location>
</feature>
<evidence type="ECO:0000313" key="4">
    <source>
        <dbReference type="Proteomes" id="UP000032304"/>
    </source>
</evidence>
<dbReference type="InterPro" id="IPR006564">
    <property type="entry name" value="Znf_PMZ"/>
</dbReference>
<feature type="region of interest" description="Disordered" evidence="1">
    <location>
        <begin position="424"/>
        <end position="450"/>
    </location>
</feature>